<comment type="function">
    <text evidence="8">Catalyzes the synthesis of beta-nicotinate D-ribonucleotide from nicotinate and 5-phospho-D-ribose 1-phosphate at the expense of ATP.</text>
</comment>
<dbReference type="EMBL" id="CAVNYO010000138">
    <property type="protein sequence ID" value="CAK5268585.1"/>
    <property type="molecule type" value="Genomic_DNA"/>
</dbReference>
<evidence type="ECO:0000256" key="7">
    <source>
        <dbReference type="ARBA" id="ARBA00048668"/>
    </source>
</evidence>
<evidence type="ECO:0000256" key="8">
    <source>
        <dbReference type="RuleBase" id="RU003838"/>
    </source>
</evidence>
<organism evidence="11 12">
    <name type="scientific">Mycena citricolor</name>
    <dbReference type="NCBI Taxonomy" id="2018698"/>
    <lineage>
        <taxon>Eukaryota</taxon>
        <taxon>Fungi</taxon>
        <taxon>Dikarya</taxon>
        <taxon>Basidiomycota</taxon>
        <taxon>Agaricomycotina</taxon>
        <taxon>Agaricomycetes</taxon>
        <taxon>Agaricomycetidae</taxon>
        <taxon>Agaricales</taxon>
        <taxon>Marasmiineae</taxon>
        <taxon>Mycenaceae</taxon>
        <taxon>Mycena</taxon>
    </lineage>
</organism>
<dbReference type="Gene3D" id="3.20.140.10">
    <property type="entry name" value="nicotinate phosphoribosyltransferase"/>
    <property type="match status" value="1"/>
</dbReference>
<dbReference type="Proteomes" id="UP001295794">
    <property type="component" value="Unassembled WGS sequence"/>
</dbReference>
<dbReference type="InterPro" id="IPR007229">
    <property type="entry name" value="Nic_PRibTrfase-Fam"/>
</dbReference>
<feature type="domain" description="Nicotinate/nicotinamide phosphoribosyltransferase" evidence="9">
    <location>
        <begin position="173"/>
        <end position="408"/>
    </location>
</feature>
<evidence type="ECO:0000313" key="11">
    <source>
        <dbReference type="EMBL" id="CAK5268585.1"/>
    </source>
</evidence>
<evidence type="ECO:0000256" key="5">
    <source>
        <dbReference type="ARBA" id="ARBA00022598"/>
    </source>
</evidence>
<evidence type="ECO:0000259" key="10">
    <source>
        <dbReference type="Pfam" id="PF17767"/>
    </source>
</evidence>
<dbReference type="NCBIfam" id="TIGR01514">
    <property type="entry name" value="NAPRTase"/>
    <property type="match status" value="1"/>
</dbReference>
<comment type="similarity">
    <text evidence="2 8">Belongs to the NAPRTase family.</text>
</comment>
<comment type="PTM">
    <text evidence="8">Transiently phosphorylated on a His residue during the reaction cycle. Phosphorylation strongly increases the affinity for substrates and increases the rate of nicotinate D-ribonucleotide production. Dephosphorylation regenerates the low-affinity form of the enzyme, leading to product release.</text>
</comment>
<protein>
    <recommendedName>
        <fullName evidence="3 8">Nicotinate phosphoribosyltransferase</fullName>
        <ecNumber evidence="3 8">6.3.4.21</ecNumber>
    </recommendedName>
</protein>
<accession>A0AAD2Q2E9</accession>
<proteinExistence type="inferred from homology"/>
<dbReference type="NCBIfam" id="NF003704">
    <property type="entry name" value="PRK05321.1"/>
    <property type="match status" value="1"/>
</dbReference>
<evidence type="ECO:0000259" key="9">
    <source>
        <dbReference type="Pfam" id="PF04095"/>
    </source>
</evidence>
<evidence type="ECO:0000256" key="4">
    <source>
        <dbReference type="ARBA" id="ARBA00022553"/>
    </source>
</evidence>
<dbReference type="EC" id="6.3.4.21" evidence="3 8"/>
<dbReference type="GO" id="GO:0004516">
    <property type="term" value="F:nicotinate phosphoribosyltransferase activity"/>
    <property type="evidence" value="ECO:0007669"/>
    <property type="project" value="UniProtKB-UniRule"/>
</dbReference>
<evidence type="ECO:0000256" key="3">
    <source>
        <dbReference type="ARBA" id="ARBA00013236"/>
    </source>
</evidence>
<keyword evidence="12" id="KW-1185">Reference proteome</keyword>
<dbReference type="AlphaFoldDB" id="A0AAD2Q2E9"/>
<dbReference type="Pfam" id="PF17767">
    <property type="entry name" value="NAPRTase_N"/>
    <property type="match status" value="1"/>
</dbReference>
<evidence type="ECO:0000256" key="2">
    <source>
        <dbReference type="ARBA" id="ARBA00010897"/>
    </source>
</evidence>
<dbReference type="SUPFAM" id="SSF51690">
    <property type="entry name" value="Nicotinate/Quinolinate PRTase C-terminal domain-like"/>
    <property type="match status" value="1"/>
</dbReference>
<dbReference type="InterPro" id="IPR040727">
    <property type="entry name" value="NAPRTase_N"/>
</dbReference>
<comment type="pathway">
    <text evidence="1 8">Cofactor biosynthesis; NAD(+) biosynthesis; nicotinate D-ribonucleotide from nicotinate: step 1/1.</text>
</comment>
<keyword evidence="6 8" id="KW-0662">Pyridine nucleotide biosynthesis</keyword>
<dbReference type="HAMAP" id="MF_00570">
    <property type="entry name" value="NAPRTase"/>
    <property type="match status" value="1"/>
</dbReference>
<dbReference type="GO" id="GO:0005829">
    <property type="term" value="C:cytosol"/>
    <property type="evidence" value="ECO:0007669"/>
    <property type="project" value="TreeGrafter"/>
</dbReference>
<dbReference type="InterPro" id="IPR041525">
    <property type="entry name" value="N/Namide_PRibTrfase"/>
</dbReference>
<comment type="catalytic activity">
    <reaction evidence="7 8">
        <text>5-phospho-alpha-D-ribose 1-diphosphate + nicotinate + ATP + H2O = nicotinate beta-D-ribonucleotide + ADP + phosphate + diphosphate</text>
        <dbReference type="Rhea" id="RHEA:36163"/>
        <dbReference type="ChEBI" id="CHEBI:15377"/>
        <dbReference type="ChEBI" id="CHEBI:30616"/>
        <dbReference type="ChEBI" id="CHEBI:32544"/>
        <dbReference type="ChEBI" id="CHEBI:33019"/>
        <dbReference type="ChEBI" id="CHEBI:43474"/>
        <dbReference type="ChEBI" id="CHEBI:57502"/>
        <dbReference type="ChEBI" id="CHEBI:58017"/>
        <dbReference type="ChEBI" id="CHEBI:456216"/>
        <dbReference type="EC" id="6.3.4.21"/>
    </reaction>
</comment>
<feature type="domain" description="Nicotinate phosphoribosyltransferase N-terminal" evidence="10">
    <location>
        <begin position="11"/>
        <end position="139"/>
    </location>
</feature>
<keyword evidence="4" id="KW-0597">Phosphoprotein</keyword>
<dbReference type="InterPro" id="IPR006406">
    <property type="entry name" value="Nic_PRibTrfase"/>
</dbReference>
<dbReference type="GO" id="GO:0034355">
    <property type="term" value="P:NAD+ biosynthetic process via the salvage pathway"/>
    <property type="evidence" value="ECO:0007669"/>
    <property type="project" value="TreeGrafter"/>
</dbReference>
<name>A0AAD2Q2E9_9AGAR</name>
<comment type="caution">
    <text evidence="11">The sequence shown here is derived from an EMBL/GenBank/DDBJ whole genome shotgun (WGS) entry which is preliminary data.</text>
</comment>
<dbReference type="Pfam" id="PF04095">
    <property type="entry name" value="NAPRTase"/>
    <property type="match status" value="1"/>
</dbReference>
<dbReference type="PANTHER" id="PTHR11098">
    <property type="entry name" value="NICOTINATE PHOSPHORIBOSYLTRANSFERASE"/>
    <property type="match status" value="1"/>
</dbReference>
<gene>
    <name evidence="11" type="ORF">MYCIT1_LOCUS11865</name>
</gene>
<dbReference type="PANTHER" id="PTHR11098:SF1">
    <property type="entry name" value="NICOTINATE PHOSPHORIBOSYLTRANSFERASE"/>
    <property type="match status" value="1"/>
</dbReference>
<sequence>MSRVPLPKSILDTDLYKMTMQQAVLHHFPNVQGSYKFTLRDKSALFTRHSVEIFQDTVNRFGELVLSDDELVWMRTACPYFTDAYLNHLKGFRFDPVGQVRIRFVPSASDPDRGHVDIDIEGPWVDTILWEVPLMATLSEVYFTLVDTEWNYEGQADLAFEKGLALLKNDCVFSEFGTRRRRSFEAQDIVVQGLVKACNEQPSQGRLAGTSNVYLAYKHRLVPVGTIAHEWFMGIAALRGYENANSLAMDLWEEVYPKALLIALTDTFSSKAFFQNYVGDKERANRWQGLRQDSGDPFEFGLRCKSVFESLGIDPKSKMIIYSDALDIEKSVRLKKQADEIGLNVSFGIGTFLTNDFKNLSGKKSKALNMVIKLSSADGRPCVKISDDLTKNTGDSETVRLVKKIFDLQ</sequence>
<evidence type="ECO:0000313" key="12">
    <source>
        <dbReference type="Proteomes" id="UP001295794"/>
    </source>
</evidence>
<reference evidence="11" key="1">
    <citation type="submission" date="2023-11" db="EMBL/GenBank/DDBJ databases">
        <authorList>
            <person name="De Vega J J."/>
            <person name="De Vega J J."/>
        </authorList>
    </citation>
    <scope>NUCLEOTIDE SEQUENCE</scope>
</reference>
<evidence type="ECO:0000256" key="6">
    <source>
        <dbReference type="ARBA" id="ARBA00022642"/>
    </source>
</evidence>
<dbReference type="PIRSF" id="PIRSF000484">
    <property type="entry name" value="NAPRT"/>
    <property type="match status" value="1"/>
</dbReference>
<keyword evidence="5 8" id="KW-0436">Ligase</keyword>
<dbReference type="InterPro" id="IPR036068">
    <property type="entry name" value="Nicotinate_pribotase-like_C"/>
</dbReference>
<evidence type="ECO:0000256" key="1">
    <source>
        <dbReference type="ARBA" id="ARBA00004952"/>
    </source>
</evidence>
<dbReference type="SUPFAM" id="SSF54675">
    <property type="entry name" value="Nicotinate/Quinolinate PRTase N-terminal domain-like"/>
    <property type="match status" value="1"/>
</dbReference>